<comment type="subcellular location">
    <subcellularLocation>
        <location evidence="1">Membrane</location>
        <topology evidence="1">Multi-pass membrane protein</topology>
    </subcellularLocation>
</comment>
<feature type="transmembrane region" description="Helical" evidence="6">
    <location>
        <begin position="62"/>
        <end position="80"/>
    </location>
</feature>
<dbReference type="GO" id="GO:0005886">
    <property type="term" value="C:plasma membrane"/>
    <property type="evidence" value="ECO:0007669"/>
    <property type="project" value="TreeGrafter"/>
</dbReference>
<dbReference type="Pfam" id="PF07690">
    <property type="entry name" value="MFS_1"/>
    <property type="match status" value="1"/>
</dbReference>
<feature type="compositionally biased region" description="Polar residues" evidence="5">
    <location>
        <begin position="1"/>
        <end position="11"/>
    </location>
</feature>
<dbReference type="InterPro" id="IPR036259">
    <property type="entry name" value="MFS_trans_sf"/>
</dbReference>
<dbReference type="AlphaFoldDB" id="A0A0B7KK52"/>
<organism evidence="7">
    <name type="scientific">Bionectria ochroleuca</name>
    <name type="common">Gliocladium roseum</name>
    <dbReference type="NCBI Taxonomy" id="29856"/>
    <lineage>
        <taxon>Eukaryota</taxon>
        <taxon>Fungi</taxon>
        <taxon>Dikarya</taxon>
        <taxon>Ascomycota</taxon>
        <taxon>Pezizomycotina</taxon>
        <taxon>Sordariomycetes</taxon>
        <taxon>Hypocreomycetidae</taxon>
        <taxon>Hypocreales</taxon>
        <taxon>Bionectriaceae</taxon>
        <taxon>Clonostachys</taxon>
    </lineage>
</organism>
<reference evidence="7" key="1">
    <citation type="submission" date="2015-01" db="EMBL/GenBank/DDBJ databases">
        <authorList>
            <person name="Durling Mikael"/>
        </authorList>
    </citation>
    <scope>NUCLEOTIDE SEQUENCE</scope>
</reference>
<feature type="transmembrane region" description="Helical" evidence="6">
    <location>
        <begin position="219"/>
        <end position="243"/>
    </location>
</feature>
<feature type="transmembrane region" description="Helical" evidence="6">
    <location>
        <begin position="131"/>
        <end position="148"/>
    </location>
</feature>
<evidence type="ECO:0008006" key="8">
    <source>
        <dbReference type="Google" id="ProtNLM"/>
    </source>
</evidence>
<evidence type="ECO:0000256" key="1">
    <source>
        <dbReference type="ARBA" id="ARBA00004141"/>
    </source>
</evidence>
<evidence type="ECO:0000313" key="7">
    <source>
        <dbReference type="EMBL" id="CEO57544.1"/>
    </source>
</evidence>
<dbReference type="InterPro" id="IPR011701">
    <property type="entry name" value="MFS"/>
</dbReference>
<dbReference type="SUPFAM" id="SSF103473">
    <property type="entry name" value="MFS general substrate transporter"/>
    <property type="match status" value="2"/>
</dbReference>
<evidence type="ECO:0000256" key="3">
    <source>
        <dbReference type="ARBA" id="ARBA00022989"/>
    </source>
</evidence>
<evidence type="ECO:0000256" key="6">
    <source>
        <dbReference type="SAM" id="Phobius"/>
    </source>
</evidence>
<feature type="transmembrane region" description="Helical" evidence="6">
    <location>
        <begin position="408"/>
        <end position="427"/>
    </location>
</feature>
<feature type="transmembrane region" description="Helical" evidence="6">
    <location>
        <begin position="382"/>
        <end position="401"/>
    </location>
</feature>
<feature type="transmembrane region" description="Helical" evidence="6">
    <location>
        <begin position="433"/>
        <end position="451"/>
    </location>
</feature>
<dbReference type="EMBL" id="CDPU01000109">
    <property type="protein sequence ID" value="CEO57544.1"/>
    <property type="molecule type" value="Genomic_DNA"/>
</dbReference>
<feature type="transmembrane region" description="Helical" evidence="6">
    <location>
        <begin position="342"/>
        <end position="362"/>
    </location>
</feature>
<feature type="transmembrane region" description="Helical" evidence="6">
    <location>
        <begin position="264"/>
        <end position="288"/>
    </location>
</feature>
<proteinExistence type="predicted"/>
<dbReference type="Gene3D" id="1.20.1250.20">
    <property type="entry name" value="MFS general substrate transporter like domains"/>
    <property type="match status" value="2"/>
</dbReference>
<feature type="transmembrane region" description="Helical" evidence="6">
    <location>
        <begin position="548"/>
        <end position="566"/>
    </location>
</feature>
<feature type="transmembrane region" description="Helical" evidence="6">
    <location>
        <begin position="300"/>
        <end position="322"/>
    </location>
</feature>
<protein>
    <recommendedName>
        <fullName evidence="8">Major facilitator superfamily (MFS) profile domain-containing protein</fullName>
    </recommendedName>
</protein>
<name>A0A0B7KK52_BIOOC</name>
<evidence type="ECO:0000256" key="4">
    <source>
        <dbReference type="ARBA" id="ARBA00023136"/>
    </source>
</evidence>
<evidence type="ECO:0000256" key="5">
    <source>
        <dbReference type="SAM" id="MobiDB-lite"/>
    </source>
</evidence>
<dbReference type="PANTHER" id="PTHR23501:SF107">
    <property type="entry name" value="TRANSPORTER, PUTATIVE (AFU_ORTHOLOGUE AFUA_7G04730)-RELATED"/>
    <property type="match status" value="1"/>
</dbReference>
<feature type="transmembrane region" description="Helical" evidence="6">
    <location>
        <begin position="100"/>
        <end position="119"/>
    </location>
</feature>
<feature type="region of interest" description="Disordered" evidence="5">
    <location>
        <begin position="1"/>
        <end position="43"/>
    </location>
</feature>
<keyword evidence="2 6" id="KW-0812">Transmembrane</keyword>
<gene>
    <name evidence="7" type="ORF">BN869_000013602_1</name>
</gene>
<feature type="transmembrane region" description="Helical" evidence="6">
    <location>
        <begin position="154"/>
        <end position="176"/>
    </location>
</feature>
<evidence type="ECO:0000256" key="2">
    <source>
        <dbReference type="ARBA" id="ARBA00022692"/>
    </source>
</evidence>
<keyword evidence="3 6" id="KW-1133">Transmembrane helix</keyword>
<dbReference type="PANTHER" id="PTHR23501">
    <property type="entry name" value="MAJOR FACILITATOR SUPERFAMILY"/>
    <property type="match status" value="1"/>
</dbReference>
<sequence length="586" mass="64578">MAAAINTTGRTSPEEDPEKHSHVVQTNAVPVDTLRDSDEESDVKQDGVKNAEAITSLWPRNMLWVIFVLLWLVSFSMALLGSVDGALSPYVTSSFSQHGLLGVISIVSRIIGGVVTLAIAKTIDIRGRLEGFIGAVVLVVVGAIMKAACKNVTTYAAAAVFTWVGNVAVGFIIDIFVADITTLRNRMIIFTLNSTPNIITTFAGAKIGELFYLYHNFRLAFIACAIIFVGLSLPVISIMWYYERQAKKAGLIREKSGRTTFESLKYYWVQFDFIGMILIIAGFTLLLLPFSLVRTIGGGWTSPTVIVMIVLGVVILACFVAWEKFFAPVMFFPFHLLRDRTILGAALAYFVMFLSTFIWNGYYSSYLQVVHGLSISISNYVLNAYSLTSYFCSPFIAWYIRWSGQVKWPAMIAVPIYLMSTALIIYFRKPDTSVGYVTMCQVLIGFSTGMLSTMSQLILMAAAGHANVAVAIAIYGLFGSIGSSTGYAIAAGLWTNQLPNKLEQYLPEESKNLTATIYGDIKQQLAYPIGHPIRDAVIHAYGDVMRSMTIAGACLCPLLIASILMWRNINVKNVQEEEKSKRGNIF</sequence>
<keyword evidence="4 6" id="KW-0472">Membrane</keyword>
<accession>A0A0B7KK52</accession>
<dbReference type="GO" id="GO:0022857">
    <property type="term" value="F:transmembrane transporter activity"/>
    <property type="evidence" value="ECO:0007669"/>
    <property type="project" value="InterPro"/>
</dbReference>